<dbReference type="InterPro" id="IPR036873">
    <property type="entry name" value="Rhodanese-like_dom_sf"/>
</dbReference>
<dbReference type="PANTHER" id="PTHR44086:SF13">
    <property type="entry name" value="THIOSULFATE SULFURTRANSFERASE PSPE"/>
    <property type="match status" value="1"/>
</dbReference>
<comment type="caution">
    <text evidence="2">The sequence shown here is derived from an EMBL/GenBank/DDBJ whole genome shotgun (WGS) entry which is preliminary data.</text>
</comment>
<dbReference type="AlphaFoldDB" id="A0A6M1U866"/>
<dbReference type="SUPFAM" id="SSF52821">
    <property type="entry name" value="Rhodanese/Cell cycle control phosphatase"/>
    <property type="match status" value="1"/>
</dbReference>
<protein>
    <submittedName>
        <fullName evidence="2">Rhodanese-like domain-containing protein</fullName>
    </submittedName>
</protein>
<dbReference type="GO" id="GO:0004792">
    <property type="term" value="F:thiosulfate-cyanide sulfurtransferase activity"/>
    <property type="evidence" value="ECO:0007669"/>
    <property type="project" value="TreeGrafter"/>
</dbReference>
<dbReference type="Gene3D" id="3.40.250.10">
    <property type="entry name" value="Rhodanese-like domain"/>
    <property type="match status" value="1"/>
</dbReference>
<keyword evidence="3" id="KW-1185">Reference proteome</keyword>
<dbReference type="PROSITE" id="PS50206">
    <property type="entry name" value="RHODANESE_3"/>
    <property type="match status" value="1"/>
</dbReference>
<gene>
    <name evidence="2" type="ORF">G5V65_17770</name>
</gene>
<evidence type="ECO:0000259" key="1">
    <source>
        <dbReference type="PROSITE" id="PS50206"/>
    </source>
</evidence>
<dbReference type="Pfam" id="PF00581">
    <property type="entry name" value="Rhodanese"/>
    <property type="match status" value="1"/>
</dbReference>
<evidence type="ECO:0000313" key="2">
    <source>
        <dbReference type="EMBL" id="NGQ92745.1"/>
    </source>
</evidence>
<dbReference type="EMBL" id="JAALFE010000022">
    <property type="protein sequence ID" value="NGQ92745.1"/>
    <property type="molecule type" value="Genomic_DNA"/>
</dbReference>
<dbReference type="RefSeq" id="WP_165052791.1">
    <property type="nucleotide sequence ID" value="NZ_JAALFE010000022.1"/>
</dbReference>
<sequence length="134" mass="14728">MPVGFRQLLAEAEAEVTSLSPEQAQAHLGSPDIAFIDIRDPRELDRDGMIPGAFHAPRGMLEFWIDPESPYHKPIFAEDRLFLFYCASGWRSLLAAQIAQRMGLRTASLSGGFGDWRRAGLPQAGHAPAPARKG</sequence>
<feature type="domain" description="Rhodanese" evidence="1">
    <location>
        <begin position="29"/>
        <end position="125"/>
    </location>
</feature>
<accession>A0A6M1U866</accession>
<proteinExistence type="predicted"/>
<name>A0A6M1U866_9RHOB</name>
<dbReference type="PANTHER" id="PTHR44086">
    <property type="entry name" value="THIOSULFATE SULFURTRANSFERASE RDL2, MITOCHONDRIAL-RELATED"/>
    <property type="match status" value="1"/>
</dbReference>
<dbReference type="InterPro" id="IPR001763">
    <property type="entry name" value="Rhodanese-like_dom"/>
</dbReference>
<dbReference type="Proteomes" id="UP000474758">
    <property type="component" value="Unassembled WGS sequence"/>
</dbReference>
<dbReference type="CDD" id="cd01447">
    <property type="entry name" value="Polysulfide_ST"/>
    <property type="match status" value="1"/>
</dbReference>
<dbReference type="SMART" id="SM00450">
    <property type="entry name" value="RHOD"/>
    <property type="match status" value="1"/>
</dbReference>
<organism evidence="2 3">
    <name type="scientific">Paragemmobacter kunshanensis</name>
    <dbReference type="NCBI Taxonomy" id="2583234"/>
    <lineage>
        <taxon>Bacteria</taxon>
        <taxon>Pseudomonadati</taxon>
        <taxon>Pseudomonadota</taxon>
        <taxon>Alphaproteobacteria</taxon>
        <taxon>Rhodobacterales</taxon>
        <taxon>Paracoccaceae</taxon>
        <taxon>Paragemmobacter</taxon>
    </lineage>
</organism>
<evidence type="ECO:0000313" key="3">
    <source>
        <dbReference type="Proteomes" id="UP000474758"/>
    </source>
</evidence>
<reference evidence="2 3" key="1">
    <citation type="submission" date="2020-02" db="EMBL/GenBank/DDBJ databases">
        <title>Rhodobacter translucens sp. nov., a novel bacterium isolated from activated sludge.</title>
        <authorList>
            <person name="Liu J."/>
        </authorList>
    </citation>
    <scope>NUCLEOTIDE SEQUENCE [LARGE SCALE GENOMIC DNA]</scope>
    <source>
        <strain evidence="2 3">HX-7-19</strain>
    </source>
</reference>